<gene>
    <name evidence="1" type="ORF">FYJ85_03430</name>
</gene>
<dbReference type="InterPro" id="IPR024051">
    <property type="entry name" value="AICAR_Tfase_dup_dom_sf"/>
</dbReference>
<dbReference type="InterPro" id="IPR002695">
    <property type="entry name" value="PurH-like"/>
</dbReference>
<dbReference type="GO" id="GO:0006189">
    <property type="term" value="P:'de novo' IMP biosynthetic process"/>
    <property type="evidence" value="ECO:0007669"/>
    <property type="project" value="TreeGrafter"/>
</dbReference>
<dbReference type="SMART" id="SM00798">
    <property type="entry name" value="AICARFT_IMPCHas"/>
    <property type="match status" value="1"/>
</dbReference>
<sequence length="373" mass="39974">MMAKELTRDSYLSKHVGDFPSEVTIGTKRYVKVDDLRYGTNPHQAACYYKPADEACAIGDMQILKNGKSGLSQTNLEDISYALNIVKFFDDTACAVMKHVNPSGAAVGLPGESVKSVYLKARDADARAAFGSVIAFNTEVDAETAREIMSTFAECVVAPSYAPGVLDIFNDGETYKLNKHIRIIRCGAISSLPRFVGDAGPEHNTMKVLADGSLVVAQPLLTSLHGVGDLVPAEAENKRCGFQKSAVEATEQQKRDLVAAWCINLSVRSNGVVIVKDGQTLSVGTGEQDRVGAIEQAIAKFGQKYSGSGVLRDAVMSSDGFFPFEDGVETAARAGITAIIAPSGSLRDADVIKRANELGVALYYAPERIFSHH</sequence>
<proteinExistence type="predicted"/>
<accession>A0A844FYC4</accession>
<dbReference type="GO" id="GO:0005829">
    <property type="term" value="C:cytosol"/>
    <property type="evidence" value="ECO:0007669"/>
    <property type="project" value="TreeGrafter"/>
</dbReference>
<name>A0A844FYC4_9BACT</name>
<dbReference type="GO" id="GO:0004643">
    <property type="term" value="F:phosphoribosylaminoimidazolecarboxamide formyltransferase activity"/>
    <property type="evidence" value="ECO:0007669"/>
    <property type="project" value="InterPro"/>
</dbReference>
<evidence type="ECO:0000313" key="1">
    <source>
        <dbReference type="EMBL" id="MST96096.1"/>
    </source>
</evidence>
<dbReference type="SUPFAM" id="SSF53927">
    <property type="entry name" value="Cytidine deaminase-like"/>
    <property type="match status" value="1"/>
</dbReference>
<keyword evidence="2" id="KW-1185">Reference proteome</keyword>
<dbReference type="GO" id="GO:0003937">
    <property type="term" value="F:IMP cyclohydrolase activity"/>
    <property type="evidence" value="ECO:0007669"/>
    <property type="project" value="InterPro"/>
</dbReference>
<evidence type="ECO:0000313" key="2">
    <source>
        <dbReference type="Proteomes" id="UP000435649"/>
    </source>
</evidence>
<dbReference type="Pfam" id="PF01808">
    <property type="entry name" value="AICARFT_IMPCHas"/>
    <property type="match status" value="1"/>
</dbReference>
<dbReference type="PANTHER" id="PTHR11692">
    <property type="entry name" value="BIFUNCTIONAL PURINE BIOSYNTHESIS PROTEIN PURH"/>
    <property type="match status" value="1"/>
</dbReference>
<organism evidence="1 2">
    <name type="scientific">Victivallis lenta</name>
    <dbReference type="NCBI Taxonomy" id="2606640"/>
    <lineage>
        <taxon>Bacteria</taxon>
        <taxon>Pseudomonadati</taxon>
        <taxon>Lentisphaerota</taxon>
        <taxon>Lentisphaeria</taxon>
        <taxon>Victivallales</taxon>
        <taxon>Victivallaceae</taxon>
        <taxon>Victivallis</taxon>
    </lineage>
</organism>
<protein>
    <submittedName>
        <fullName evidence="1">IMP cyclohydrolase</fullName>
    </submittedName>
</protein>
<dbReference type="EMBL" id="VUNS01000002">
    <property type="protein sequence ID" value="MST96096.1"/>
    <property type="molecule type" value="Genomic_DNA"/>
</dbReference>
<dbReference type="AlphaFoldDB" id="A0A844FYC4"/>
<dbReference type="PANTHER" id="PTHR11692:SF0">
    <property type="entry name" value="BIFUNCTIONAL PURINE BIOSYNTHESIS PROTEIN ATIC"/>
    <property type="match status" value="1"/>
</dbReference>
<dbReference type="InterPro" id="IPR016193">
    <property type="entry name" value="Cytidine_deaminase-like"/>
</dbReference>
<dbReference type="Proteomes" id="UP000435649">
    <property type="component" value="Unassembled WGS sequence"/>
</dbReference>
<comment type="caution">
    <text evidence="1">The sequence shown here is derived from an EMBL/GenBank/DDBJ whole genome shotgun (WGS) entry which is preliminary data.</text>
</comment>
<reference evidence="1 2" key="1">
    <citation type="submission" date="2019-08" db="EMBL/GenBank/DDBJ databases">
        <title>In-depth cultivation of the pig gut microbiome towards novel bacterial diversity and tailored functional studies.</title>
        <authorList>
            <person name="Wylensek D."/>
            <person name="Hitch T.C.A."/>
            <person name="Clavel T."/>
        </authorList>
    </citation>
    <scope>NUCLEOTIDE SEQUENCE [LARGE SCALE GENOMIC DNA]</scope>
    <source>
        <strain evidence="1 2">BBE-744-WT-12</strain>
    </source>
</reference>
<keyword evidence="1" id="KW-0378">Hydrolase</keyword>
<dbReference type="Gene3D" id="3.40.140.20">
    <property type="match status" value="2"/>
</dbReference>